<accession>A0AAV9FBH6</accession>
<feature type="region of interest" description="Disordered" evidence="1">
    <location>
        <begin position="81"/>
        <end position="106"/>
    </location>
</feature>
<name>A0AAV9FBH6_ACOCL</name>
<dbReference type="Proteomes" id="UP001180020">
    <property type="component" value="Unassembled WGS sequence"/>
</dbReference>
<dbReference type="EMBL" id="JAUJYO010000003">
    <property type="protein sequence ID" value="KAK1322185.1"/>
    <property type="molecule type" value="Genomic_DNA"/>
</dbReference>
<proteinExistence type="predicted"/>
<feature type="region of interest" description="Disordered" evidence="1">
    <location>
        <begin position="1"/>
        <end position="34"/>
    </location>
</feature>
<dbReference type="AlphaFoldDB" id="A0AAV9FBH6"/>
<comment type="caution">
    <text evidence="2">The sequence shown here is derived from an EMBL/GenBank/DDBJ whole genome shotgun (WGS) entry which is preliminary data.</text>
</comment>
<protein>
    <submittedName>
        <fullName evidence="2">Uncharacterized protein</fullName>
    </submittedName>
</protein>
<gene>
    <name evidence="2" type="ORF">QJS10_CPA03g00824</name>
</gene>
<sequence>MGPRKPGPFSDPSHEPDISRNFSSSPRTPSQPSIPCFPSSALAACLMVGRVIGSSHAHRRPNFSTLTAASSSYLPIRLIRGSTPIPYPHPPSTRKPTRSTAEIHPP</sequence>
<organism evidence="2 3">
    <name type="scientific">Acorus calamus</name>
    <name type="common">Sweet flag</name>
    <dbReference type="NCBI Taxonomy" id="4465"/>
    <lineage>
        <taxon>Eukaryota</taxon>
        <taxon>Viridiplantae</taxon>
        <taxon>Streptophyta</taxon>
        <taxon>Embryophyta</taxon>
        <taxon>Tracheophyta</taxon>
        <taxon>Spermatophyta</taxon>
        <taxon>Magnoliopsida</taxon>
        <taxon>Liliopsida</taxon>
        <taxon>Acoraceae</taxon>
        <taxon>Acorus</taxon>
    </lineage>
</organism>
<reference evidence="2" key="1">
    <citation type="journal article" date="2023" name="Nat. Commun.">
        <title>Diploid and tetraploid genomes of Acorus and the evolution of monocots.</title>
        <authorList>
            <person name="Ma L."/>
            <person name="Liu K.W."/>
            <person name="Li Z."/>
            <person name="Hsiao Y.Y."/>
            <person name="Qi Y."/>
            <person name="Fu T."/>
            <person name="Tang G.D."/>
            <person name="Zhang D."/>
            <person name="Sun W.H."/>
            <person name="Liu D.K."/>
            <person name="Li Y."/>
            <person name="Chen G.Z."/>
            <person name="Liu X.D."/>
            <person name="Liao X.Y."/>
            <person name="Jiang Y.T."/>
            <person name="Yu X."/>
            <person name="Hao Y."/>
            <person name="Huang J."/>
            <person name="Zhao X.W."/>
            <person name="Ke S."/>
            <person name="Chen Y.Y."/>
            <person name="Wu W.L."/>
            <person name="Hsu J.L."/>
            <person name="Lin Y.F."/>
            <person name="Huang M.D."/>
            <person name="Li C.Y."/>
            <person name="Huang L."/>
            <person name="Wang Z.W."/>
            <person name="Zhao X."/>
            <person name="Zhong W.Y."/>
            <person name="Peng D.H."/>
            <person name="Ahmad S."/>
            <person name="Lan S."/>
            <person name="Zhang J.S."/>
            <person name="Tsai W.C."/>
            <person name="Van de Peer Y."/>
            <person name="Liu Z.J."/>
        </authorList>
    </citation>
    <scope>NUCLEOTIDE SEQUENCE</scope>
    <source>
        <strain evidence="2">CP</strain>
    </source>
</reference>
<evidence type="ECO:0000256" key="1">
    <source>
        <dbReference type="SAM" id="MobiDB-lite"/>
    </source>
</evidence>
<keyword evidence="3" id="KW-1185">Reference proteome</keyword>
<evidence type="ECO:0000313" key="3">
    <source>
        <dbReference type="Proteomes" id="UP001180020"/>
    </source>
</evidence>
<reference evidence="2" key="2">
    <citation type="submission" date="2023-06" db="EMBL/GenBank/DDBJ databases">
        <authorList>
            <person name="Ma L."/>
            <person name="Liu K.-W."/>
            <person name="Li Z."/>
            <person name="Hsiao Y.-Y."/>
            <person name="Qi Y."/>
            <person name="Fu T."/>
            <person name="Tang G."/>
            <person name="Zhang D."/>
            <person name="Sun W.-H."/>
            <person name="Liu D.-K."/>
            <person name="Li Y."/>
            <person name="Chen G.-Z."/>
            <person name="Liu X.-D."/>
            <person name="Liao X.-Y."/>
            <person name="Jiang Y.-T."/>
            <person name="Yu X."/>
            <person name="Hao Y."/>
            <person name="Huang J."/>
            <person name="Zhao X.-W."/>
            <person name="Ke S."/>
            <person name="Chen Y.-Y."/>
            <person name="Wu W.-L."/>
            <person name="Hsu J.-L."/>
            <person name="Lin Y.-F."/>
            <person name="Huang M.-D."/>
            <person name="Li C.-Y."/>
            <person name="Huang L."/>
            <person name="Wang Z.-W."/>
            <person name="Zhao X."/>
            <person name="Zhong W.-Y."/>
            <person name="Peng D.-H."/>
            <person name="Ahmad S."/>
            <person name="Lan S."/>
            <person name="Zhang J.-S."/>
            <person name="Tsai W.-C."/>
            <person name="Van De Peer Y."/>
            <person name="Liu Z.-J."/>
        </authorList>
    </citation>
    <scope>NUCLEOTIDE SEQUENCE</scope>
    <source>
        <strain evidence="2">CP</strain>
        <tissue evidence="2">Leaves</tissue>
    </source>
</reference>
<feature type="compositionally biased region" description="Polar residues" evidence="1">
    <location>
        <begin position="20"/>
        <end position="33"/>
    </location>
</feature>
<evidence type="ECO:0000313" key="2">
    <source>
        <dbReference type="EMBL" id="KAK1322185.1"/>
    </source>
</evidence>